<evidence type="ECO:0000313" key="2">
    <source>
        <dbReference type="Proteomes" id="UP001159363"/>
    </source>
</evidence>
<sequence length="318" mass="35942">MRRGCISNIPILCETRWCKKCKCIAIFKEPDVQIVMALETLSKDGNITTRKAAFQMHCAATNSKFIVCVCLIAKYSPHIKHCENGDVERQRYYCGGRNNRPESWNRVQYAASLKSAEISCKSSSTDSQRVFEDTVNNSVYIVTNDISGAAYYNLNGFLGGVVQPIERKNVSTAELKEEKLAVLIKETQLFYPIVKQALHTSLGQPCTTSTISTLHRVKTGATNLTWTALHDVHYKNFAQGKNRRYTPHLDSPAQRPRSALCTGVKTGATYLTWTALQNVHYQHFAQRKNLVTVNNDRKLACWYLYDESARKEGSRSDK</sequence>
<protein>
    <submittedName>
        <fullName evidence="1">Uncharacterized protein</fullName>
    </submittedName>
</protein>
<proteinExistence type="predicted"/>
<comment type="caution">
    <text evidence="1">The sequence shown here is derived from an EMBL/GenBank/DDBJ whole genome shotgun (WGS) entry which is preliminary data.</text>
</comment>
<evidence type="ECO:0000313" key="1">
    <source>
        <dbReference type="EMBL" id="KAJ8874809.1"/>
    </source>
</evidence>
<name>A0ABQ9GS42_9NEOP</name>
<dbReference type="EMBL" id="JARBHB010000009">
    <property type="protein sequence ID" value="KAJ8874809.1"/>
    <property type="molecule type" value="Genomic_DNA"/>
</dbReference>
<dbReference type="Proteomes" id="UP001159363">
    <property type="component" value="Chromosome 8"/>
</dbReference>
<accession>A0ABQ9GS42</accession>
<organism evidence="1 2">
    <name type="scientific">Dryococelus australis</name>
    <dbReference type="NCBI Taxonomy" id="614101"/>
    <lineage>
        <taxon>Eukaryota</taxon>
        <taxon>Metazoa</taxon>
        <taxon>Ecdysozoa</taxon>
        <taxon>Arthropoda</taxon>
        <taxon>Hexapoda</taxon>
        <taxon>Insecta</taxon>
        <taxon>Pterygota</taxon>
        <taxon>Neoptera</taxon>
        <taxon>Polyneoptera</taxon>
        <taxon>Phasmatodea</taxon>
        <taxon>Verophasmatodea</taxon>
        <taxon>Anareolatae</taxon>
        <taxon>Phasmatidae</taxon>
        <taxon>Eurycanthinae</taxon>
        <taxon>Dryococelus</taxon>
    </lineage>
</organism>
<keyword evidence="2" id="KW-1185">Reference proteome</keyword>
<gene>
    <name evidence="1" type="ORF">PR048_022698</name>
</gene>
<reference evidence="1 2" key="1">
    <citation type="submission" date="2023-02" db="EMBL/GenBank/DDBJ databases">
        <title>LHISI_Scaffold_Assembly.</title>
        <authorList>
            <person name="Stuart O.P."/>
            <person name="Cleave R."/>
            <person name="Magrath M.J.L."/>
            <person name="Mikheyev A.S."/>
        </authorList>
    </citation>
    <scope>NUCLEOTIDE SEQUENCE [LARGE SCALE GENOMIC DNA]</scope>
    <source>
        <strain evidence="1">Daus_M_001</strain>
        <tissue evidence="1">Leg muscle</tissue>
    </source>
</reference>